<feature type="non-terminal residue" evidence="2">
    <location>
        <position position="1"/>
    </location>
</feature>
<organism evidence="2">
    <name type="scientific">marine sediment metagenome</name>
    <dbReference type="NCBI Taxonomy" id="412755"/>
    <lineage>
        <taxon>unclassified sequences</taxon>
        <taxon>metagenomes</taxon>
        <taxon>ecological metagenomes</taxon>
    </lineage>
</organism>
<dbReference type="Gene3D" id="2.130.10.10">
    <property type="entry name" value="YVTN repeat-like/Quinoprotein amine dehydrogenase"/>
    <property type="match status" value="1"/>
</dbReference>
<reference evidence="2" key="1">
    <citation type="journal article" date="2014" name="Front. Microbiol.">
        <title>High frequency of phylogenetically diverse reductive dehalogenase-homologous genes in deep subseafloor sedimentary metagenomes.</title>
        <authorList>
            <person name="Kawai M."/>
            <person name="Futagami T."/>
            <person name="Toyoda A."/>
            <person name="Takaki Y."/>
            <person name="Nishi S."/>
            <person name="Hori S."/>
            <person name="Arai W."/>
            <person name="Tsubouchi T."/>
            <person name="Morono Y."/>
            <person name="Uchiyama I."/>
            <person name="Ito T."/>
            <person name="Fujiyama A."/>
            <person name="Inagaki F."/>
            <person name="Takami H."/>
        </authorList>
    </citation>
    <scope>NUCLEOTIDE SEQUENCE</scope>
    <source>
        <strain evidence="2">Expedition CK06-06</strain>
    </source>
</reference>
<accession>X0Z198</accession>
<comment type="caution">
    <text evidence="2">The sequence shown here is derived from an EMBL/GenBank/DDBJ whole genome shotgun (WGS) entry which is preliminary data.</text>
</comment>
<feature type="non-terminal residue" evidence="2">
    <location>
        <position position="131"/>
    </location>
</feature>
<dbReference type="AlphaFoldDB" id="X0Z198"/>
<evidence type="ECO:0000259" key="1">
    <source>
        <dbReference type="Pfam" id="PF13360"/>
    </source>
</evidence>
<sequence>VVTLGPKCHVMCVDARTGDFRWALDLVGEFGTQEPRWYAGQCPLVDGGRAILAPAGPEVLLMAVDCETGNVVWKTPNPNGWQMTHTSVVPAVVDGVRMYLYTASGGVAGVAAEDGPAWKAGEILWTHPWKV</sequence>
<dbReference type="PANTHER" id="PTHR34512:SF30">
    <property type="entry name" value="OUTER MEMBRANE PROTEIN ASSEMBLY FACTOR BAMB"/>
    <property type="match status" value="1"/>
</dbReference>
<dbReference type="InterPro" id="IPR002372">
    <property type="entry name" value="PQQ_rpt_dom"/>
</dbReference>
<dbReference type="EMBL" id="BARS01057663">
    <property type="protein sequence ID" value="GAG42416.1"/>
    <property type="molecule type" value="Genomic_DNA"/>
</dbReference>
<feature type="domain" description="Pyrrolo-quinoline quinone repeat" evidence="1">
    <location>
        <begin position="8"/>
        <end position="117"/>
    </location>
</feature>
<evidence type="ECO:0000313" key="2">
    <source>
        <dbReference type="EMBL" id="GAG42416.1"/>
    </source>
</evidence>
<dbReference type="PANTHER" id="PTHR34512">
    <property type="entry name" value="CELL SURFACE PROTEIN"/>
    <property type="match status" value="1"/>
</dbReference>
<proteinExistence type="predicted"/>
<dbReference type="SUPFAM" id="SSF50998">
    <property type="entry name" value="Quinoprotein alcohol dehydrogenase-like"/>
    <property type="match status" value="1"/>
</dbReference>
<gene>
    <name evidence="2" type="ORF">S01H1_84456</name>
</gene>
<name>X0Z198_9ZZZZ</name>
<dbReference type="Pfam" id="PF13360">
    <property type="entry name" value="PQQ_2"/>
    <property type="match status" value="1"/>
</dbReference>
<dbReference type="InterPro" id="IPR015943">
    <property type="entry name" value="WD40/YVTN_repeat-like_dom_sf"/>
</dbReference>
<protein>
    <recommendedName>
        <fullName evidence="1">Pyrrolo-quinoline quinone repeat domain-containing protein</fullName>
    </recommendedName>
</protein>
<dbReference type="InterPro" id="IPR011047">
    <property type="entry name" value="Quinoprotein_ADH-like_sf"/>
</dbReference>